<accession>A0ABT7IPL0</accession>
<proteinExistence type="predicted"/>
<dbReference type="EMBL" id="JAKZJU020000003">
    <property type="protein sequence ID" value="MDL2060558.1"/>
    <property type="molecule type" value="Genomic_DNA"/>
</dbReference>
<organism evidence="1 3">
    <name type="scientific">Mesosutterella faecium</name>
    <dbReference type="NCBI Taxonomy" id="2925194"/>
    <lineage>
        <taxon>Bacteria</taxon>
        <taxon>Pseudomonadati</taxon>
        <taxon>Pseudomonadota</taxon>
        <taxon>Betaproteobacteria</taxon>
        <taxon>Burkholderiales</taxon>
        <taxon>Sutterellaceae</taxon>
        <taxon>Mesosutterella</taxon>
    </lineage>
</organism>
<evidence type="ECO:0000313" key="3">
    <source>
        <dbReference type="Proteomes" id="UP001165481"/>
    </source>
</evidence>
<dbReference type="Proteomes" id="UP001165481">
    <property type="component" value="Unassembled WGS sequence"/>
</dbReference>
<evidence type="ECO:0008006" key="4">
    <source>
        <dbReference type="Google" id="ProtNLM"/>
    </source>
</evidence>
<name>A0ABT7IPL0_9BURK</name>
<dbReference type="EMBL" id="JAKZJU020000001">
    <property type="protein sequence ID" value="MDL2060335.1"/>
    <property type="molecule type" value="Genomic_DNA"/>
</dbReference>
<sequence length="111" mass="12812">MDIIIDETEVNGDELVATLYRCLMDFSVAWKVLGLLTDKERERLLVRVSKKTEGWLEPDERAYIYGRLAGMQKDGQPGLLQDFYRLIALIALMHPDAFKDLQIEKIETPIN</sequence>
<protein>
    <recommendedName>
        <fullName evidence="4">Chorismate mutase</fullName>
    </recommendedName>
</protein>
<gene>
    <name evidence="1" type="ORF">MUN46_010355</name>
    <name evidence="2" type="ORF">MUN46_011485</name>
</gene>
<dbReference type="RefSeq" id="WP_243377405.1">
    <property type="nucleotide sequence ID" value="NZ_JAKZJU020000001.1"/>
</dbReference>
<comment type="caution">
    <text evidence="1">The sequence shown here is derived from an EMBL/GenBank/DDBJ whole genome shotgun (WGS) entry which is preliminary data.</text>
</comment>
<reference evidence="1" key="1">
    <citation type="submission" date="2023-03" db="EMBL/GenBank/DDBJ databases">
        <title>Mesosutterella sp. nov. isolated from porcine feces.</title>
        <authorList>
            <person name="Yu S."/>
        </authorList>
    </citation>
    <scope>NUCLEOTIDE SEQUENCE</scope>
    <source>
        <strain evidence="1">AGMB02718</strain>
    </source>
</reference>
<evidence type="ECO:0000313" key="1">
    <source>
        <dbReference type="EMBL" id="MDL2060335.1"/>
    </source>
</evidence>
<keyword evidence="3" id="KW-1185">Reference proteome</keyword>
<evidence type="ECO:0000313" key="2">
    <source>
        <dbReference type="EMBL" id="MDL2060558.1"/>
    </source>
</evidence>